<accession>A0A256LDP8</accession>
<dbReference type="EMBL" id="NGNX01000022">
    <property type="protein sequence ID" value="OYR91541.1"/>
    <property type="molecule type" value="Genomic_DNA"/>
</dbReference>
<evidence type="ECO:0000259" key="3">
    <source>
        <dbReference type="Pfam" id="PF02517"/>
    </source>
</evidence>
<protein>
    <submittedName>
        <fullName evidence="5">CPBP family intramembrane metalloprotease domain-containing protein</fullName>
    </submittedName>
</protein>
<keyword evidence="2" id="KW-0472">Membrane</keyword>
<keyword evidence="5" id="KW-0645">Protease</keyword>
<proteinExistence type="inferred from homology"/>
<feature type="transmembrane region" description="Helical" evidence="2">
    <location>
        <begin position="12"/>
        <end position="29"/>
    </location>
</feature>
<feature type="transmembrane region" description="Helical" evidence="2">
    <location>
        <begin position="300"/>
        <end position="322"/>
    </location>
</feature>
<keyword evidence="5" id="KW-0378">Hydrolase</keyword>
<dbReference type="AlphaFoldDB" id="A0A256LDP8"/>
<feature type="transmembrane region" description="Helical" evidence="2">
    <location>
        <begin position="361"/>
        <end position="380"/>
    </location>
</feature>
<dbReference type="Proteomes" id="UP000216316">
    <property type="component" value="Unassembled WGS sequence"/>
</dbReference>
<evidence type="ECO:0000313" key="4">
    <source>
        <dbReference type="EMBL" id="OYR88068.1"/>
    </source>
</evidence>
<evidence type="ECO:0000313" key="7">
    <source>
        <dbReference type="Proteomes" id="UP000216316"/>
    </source>
</evidence>
<dbReference type="GO" id="GO:0008237">
    <property type="term" value="F:metallopeptidase activity"/>
    <property type="evidence" value="ECO:0007669"/>
    <property type="project" value="UniProtKB-KW"/>
</dbReference>
<feature type="transmembrane region" description="Helical" evidence="2">
    <location>
        <begin position="186"/>
        <end position="205"/>
    </location>
</feature>
<evidence type="ECO:0000256" key="2">
    <source>
        <dbReference type="SAM" id="Phobius"/>
    </source>
</evidence>
<dbReference type="EMBL" id="NGNV01000022">
    <property type="protein sequence ID" value="OYR88068.1"/>
    <property type="molecule type" value="Genomic_DNA"/>
</dbReference>
<keyword evidence="7" id="KW-1185">Reference proteome</keyword>
<keyword evidence="2" id="KW-1133">Transmembrane helix</keyword>
<evidence type="ECO:0000256" key="1">
    <source>
        <dbReference type="ARBA" id="ARBA00009067"/>
    </source>
</evidence>
<dbReference type="Pfam" id="PF02517">
    <property type="entry name" value="Rce1-like"/>
    <property type="match status" value="1"/>
</dbReference>
<dbReference type="GO" id="GO:0004175">
    <property type="term" value="F:endopeptidase activity"/>
    <property type="evidence" value="ECO:0007669"/>
    <property type="project" value="UniProtKB-ARBA"/>
</dbReference>
<dbReference type="GO" id="GO:0006508">
    <property type="term" value="P:proteolysis"/>
    <property type="evidence" value="ECO:0007669"/>
    <property type="project" value="UniProtKB-KW"/>
</dbReference>
<dbReference type="GO" id="GO:0080120">
    <property type="term" value="P:CAAX-box protein maturation"/>
    <property type="evidence" value="ECO:0007669"/>
    <property type="project" value="UniProtKB-ARBA"/>
</dbReference>
<keyword evidence="5" id="KW-0482">Metalloprotease</keyword>
<feature type="domain" description="CAAX prenyl protease 2/Lysostaphin resistance protein A-like" evidence="3">
    <location>
        <begin position="234"/>
        <end position="338"/>
    </location>
</feature>
<feature type="transmembrane region" description="Helical" evidence="2">
    <location>
        <begin position="269"/>
        <end position="288"/>
    </location>
</feature>
<sequence>MSKMKKVFQIQLYLNILIAIIILISYHTVKDWIYLGILVAAVLVSKNKKISQLINTVLIPMIFIEQVRDLGNILMQHLSKLTILIFWIYALVTVIVLIPVTIVEYGKIKKPIWRLIASVWMINVVIMYCHLLTLKNVNPDGFLMSLNKSGLVYALAILVYVYFAVKSWGYEFYFNLPTFKGKKLQLLSFILIFGLAIWISFFEVFSEFAQRWQELFWNWDFSLLDPTEPVFLKNAWSVYLYSIEAGIGEEAARYINLILLLVLFKNKKWQINGAVLGSAILFALPHIGNAFASELKQTSLATVFQVIDTFGFGCFAAVLILYSGKLWPTMIIHTLHDILVFSETPLTQDSVDIFGGNTGQFTHVIINLVLWVSFTIFILIKNRKLIKQNVQILTRVQKTDLTIS</sequence>
<comment type="caution">
    <text evidence="5">The sequence shown here is derived from an EMBL/GenBank/DDBJ whole genome shotgun (WGS) entry which is preliminary data.</text>
</comment>
<reference evidence="5 6" key="1">
    <citation type="submission" date="2017-04" db="EMBL/GenBank/DDBJ databases">
        <authorList>
            <person name="Afonso C.L."/>
            <person name="Miller P.J."/>
            <person name="Scott M.A."/>
            <person name="Spackman E."/>
            <person name="Goraichik I."/>
            <person name="Dimitrov K.M."/>
            <person name="Suarez D.L."/>
            <person name="Swayne D.E."/>
        </authorList>
    </citation>
    <scope>NUCLEOTIDE SEQUENCE [LARGE SCALE GENOMIC DNA]</scope>
    <source>
        <strain evidence="5 6">609q</strain>
    </source>
</reference>
<comment type="similarity">
    <text evidence="1">Belongs to the UPF0177 family.</text>
</comment>
<organism evidence="5 6">
    <name type="scientific">Lactobacillus taiwanensis</name>
    <dbReference type="NCBI Taxonomy" id="508451"/>
    <lineage>
        <taxon>Bacteria</taxon>
        <taxon>Bacillati</taxon>
        <taxon>Bacillota</taxon>
        <taxon>Bacilli</taxon>
        <taxon>Lactobacillales</taxon>
        <taxon>Lactobacillaceae</taxon>
        <taxon>Lactobacillus</taxon>
    </lineage>
</organism>
<keyword evidence="2" id="KW-0812">Transmembrane</keyword>
<gene>
    <name evidence="4" type="ORF">CBF53_06060</name>
    <name evidence="5" type="ORF">CBF70_06750</name>
</gene>
<name>A0A256LDP8_9LACO</name>
<dbReference type="InterPro" id="IPR003675">
    <property type="entry name" value="Rce1/LyrA-like_dom"/>
</dbReference>
<feature type="transmembrane region" description="Helical" evidence="2">
    <location>
        <begin position="115"/>
        <end position="134"/>
    </location>
</feature>
<feature type="transmembrane region" description="Helical" evidence="2">
    <location>
        <begin position="146"/>
        <end position="165"/>
    </location>
</feature>
<evidence type="ECO:0000313" key="6">
    <source>
        <dbReference type="Proteomes" id="UP000215828"/>
    </source>
</evidence>
<reference evidence="6 7" key="3">
    <citation type="submission" date="2017-09" db="EMBL/GenBank/DDBJ databases">
        <title>Tripartite evolution among Lactobacillus johnsonii, Lactobacillus taiwanensis, Lactobacillus reuteri and their rodent host.</title>
        <authorList>
            <person name="Wang T."/>
            <person name="Knowles S."/>
            <person name="Cheng C."/>
        </authorList>
    </citation>
    <scope>NUCLEOTIDE SEQUENCE [LARGE SCALE GENOMIC DNA]</scope>
    <source>
        <strain evidence="5 6">609q</strain>
        <strain evidence="4 7">609u</strain>
    </source>
</reference>
<dbReference type="Proteomes" id="UP000215828">
    <property type="component" value="Unassembled WGS sequence"/>
</dbReference>
<reference evidence="4" key="2">
    <citation type="submission" date="2017-05" db="EMBL/GenBank/DDBJ databases">
        <authorList>
            <person name="Lin X.B."/>
            <person name="Stothard P."/>
            <person name="Tasseva G."/>
            <person name="Walter J."/>
        </authorList>
    </citation>
    <scope>NUCLEOTIDE SEQUENCE</scope>
    <source>
        <strain evidence="4">609u</strain>
    </source>
</reference>
<evidence type="ECO:0000313" key="5">
    <source>
        <dbReference type="EMBL" id="OYR91541.1"/>
    </source>
</evidence>
<feature type="transmembrane region" description="Helical" evidence="2">
    <location>
        <begin position="81"/>
        <end position="103"/>
    </location>
</feature>